<reference evidence="2 3" key="1">
    <citation type="submission" date="2021-09" db="EMBL/GenBank/DDBJ databases">
        <title>Whole genome sequence of Nocardioides sp. GBK3QG-3.</title>
        <authorList>
            <person name="Tuo L."/>
        </authorList>
    </citation>
    <scope>NUCLEOTIDE SEQUENCE [LARGE SCALE GENOMIC DNA]</scope>
    <source>
        <strain evidence="2 3">GBK3QG-3</strain>
    </source>
</reference>
<evidence type="ECO:0000313" key="3">
    <source>
        <dbReference type="Proteomes" id="UP000780875"/>
    </source>
</evidence>
<protein>
    <recommendedName>
        <fullName evidence="1">PKD domain-containing protein</fullName>
    </recommendedName>
</protein>
<evidence type="ECO:0000313" key="2">
    <source>
        <dbReference type="EMBL" id="MBZ5737326.1"/>
    </source>
</evidence>
<keyword evidence="3" id="KW-1185">Reference proteome</keyword>
<name>A0ABS7U8Q1_9ACTN</name>
<comment type="caution">
    <text evidence="2">The sequence shown here is derived from an EMBL/GenBank/DDBJ whole genome shotgun (WGS) entry which is preliminary data.</text>
</comment>
<feature type="domain" description="PKD" evidence="1">
    <location>
        <begin position="88"/>
        <end position="132"/>
    </location>
</feature>
<dbReference type="Proteomes" id="UP000780875">
    <property type="component" value="Unassembled WGS sequence"/>
</dbReference>
<sequence>MREAIVLQADPFEYCDLPPDAVVPAATITPGIVASAFRRLPLPGAELVVQPPGGRTLVNFDTNFYTERGEMTRVVHLLGQRVELRIRPSSYGWRFGDGASQQSDGPGARYPHLEITHRYLRKGRVQPSVAVTYAADFRVGDGPWRPVAGTVTIPGRTEALRVVTARPVLVGD</sequence>
<dbReference type="RefSeq" id="WP_224121681.1">
    <property type="nucleotide sequence ID" value="NZ_JAIQZJ010000001.1"/>
</dbReference>
<evidence type="ECO:0000259" key="1">
    <source>
        <dbReference type="PROSITE" id="PS50093"/>
    </source>
</evidence>
<dbReference type="EMBL" id="JAIQZJ010000001">
    <property type="protein sequence ID" value="MBZ5737326.1"/>
    <property type="molecule type" value="Genomic_DNA"/>
</dbReference>
<dbReference type="PROSITE" id="PS50093">
    <property type="entry name" value="PKD"/>
    <property type="match status" value="1"/>
</dbReference>
<gene>
    <name evidence="2" type="ORF">K8U61_04050</name>
</gene>
<accession>A0ABS7U8Q1</accession>
<dbReference type="InterPro" id="IPR000601">
    <property type="entry name" value="PKD_dom"/>
</dbReference>
<proteinExistence type="predicted"/>
<organism evidence="2 3">
    <name type="scientific">Nocardioides mangrovi</name>
    <dbReference type="NCBI Taxonomy" id="2874580"/>
    <lineage>
        <taxon>Bacteria</taxon>
        <taxon>Bacillati</taxon>
        <taxon>Actinomycetota</taxon>
        <taxon>Actinomycetes</taxon>
        <taxon>Propionibacteriales</taxon>
        <taxon>Nocardioidaceae</taxon>
        <taxon>Nocardioides</taxon>
    </lineage>
</organism>